<organism evidence="2 3">
    <name type="scientific">Triplophysa rosa</name>
    <name type="common">Cave loach</name>
    <dbReference type="NCBI Taxonomy" id="992332"/>
    <lineage>
        <taxon>Eukaryota</taxon>
        <taxon>Metazoa</taxon>
        <taxon>Chordata</taxon>
        <taxon>Craniata</taxon>
        <taxon>Vertebrata</taxon>
        <taxon>Euteleostomi</taxon>
        <taxon>Actinopterygii</taxon>
        <taxon>Neopterygii</taxon>
        <taxon>Teleostei</taxon>
        <taxon>Ostariophysi</taxon>
        <taxon>Cypriniformes</taxon>
        <taxon>Nemacheilidae</taxon>
        <taxon>Triplophysa</taxon>
    </lineage>
</organism>
<protein>
    <submittedName>
        <fullName evidence="2">Uncharacterized protein</fullName>
    </submittedName>
</protein>
<keyword evidence="1" id="KW-0812">Transmembrane</keyword>
<feature type="transmembrane region" description="Helical" evidence="1">
    <location>
        <begin position="12"/>
        <end position="29"/>
    </location>
</feature>
<dbReference type="Proteomes" id="UP001059041">
    <property type="component" value="Linkage Group LG20"/>
</dbReference>
<gene>
    <name evidence="2" type="ORF">IRJ41_005767</name>
</gene>
<accession>A0A9W7TEF8</accession>
<proteinExistence type="predicted"/>
<keyword evidence="1" id="KW-0472">Membrane</keyword>
<comment type="caution">
    <text evidence="2">The sequence shown here is derived from an EMBL/GenBank/DDBJ whole genome shotgun (WGS) entry which is preliminary data.</text>
</comment>
<feature type="transmembrane region" description="Helical" evidence="1">
    <location>
        <begin position="72"/>
        <end position="88"/>
    </location>
</feature>
<keyword evidence="3" id="KW-1185">Reference proteome</keyword>
<keyword evidence="1" id="KW-1133">Transmembrane helix</keyword>
<dbReference type="AlphaFoldDB" id="A0A9W7TEF8"/>
<evidence type="ECO:0000313" key="2">
    <source>
        <dbReference type="EMBL" id="KAI7794976.1"/>
    </source>
</evidence>
<reference evidence="2" key="1">
    <citation type="submission" date="2021-02" db="EMBL/GenBank/DDBJ databases">
        <title>Comparative genomics reveals that relaxation of natural selection precedes convergent phenotypic evolution of cavefish.</title>
        <authorList>
            <person name="Peng Z."/>
        </authorList>
    </citation>
    <scope>NUCLEOTIDE SEQUENCE</scope>
    <source>
        <tissue evidence="2">Muscle</tissue>
    </source>
</reference>
<dbReference type="EMBL" id="JAFHDT010000020">
    <property type="protein sequence ID" value="KAI7794976.1"/>
    <property type="molecule type" value="Genomic_DNA"/>
</dbReference>
<sequence length="112" mass="12697">MGVVDFFNNYIFDHFFSICFGLGCGLILYRPYYSIVVPSILSVFLTLAFECACACFGLPAHTKDVPYQWKDVLLGYCVALFVAILHLRSYHVYTLSYGWGIAVFAIRGAMRK</sequence>
<name>A0A9W7TEF8_TRIRA</name>
<feature type="transmembrane region" description="Helical" evidence="1">
    <location>
        <begin position="35"/>
        <end position="60"/>
    </location>
</feature>
<evidence type="ECO:0000313" key="3">
    <source>
        <dbReference type="Proteomes" id="UP001059041"/>
    </source>
</evidence>
<evidence type="ECO:0000256" key="1">
    <source>
        <dbReference type="SAM" id="Phobius"/>
    </source>
</evidence>